<dbReference type="OrthoDB" id="928678at2759"/>
<reference evidence="2 3" key="1">
    <citation type="journal article" date="2015" name="Proc. Natl. Acad. Sci. U.S.A.">
        <title>The resurrection genome of Boea hygrometrica: A blueprint for survival of dehydration.</title>
        <authorList>
            <person name="Xiao L."/>
            <person name="Yang G."/>
            <person name="Zhang L."/>
            <person name="Yang X."/>
            <person name="Zhao S."/>
            <person name="Ji Z."/>
            <person name="Zhou Q."/>
            <person name="Hu M."/>
            <person name="Wang Y."/>
            <person name="Chen M."/>
            <person name="Xu Y."/>
            <person name="Jin H."/>
            <person name="Xiao X."/>
            <person name="Hu G."/>
            <person name="Bao F."/>
            <person name="Hu Y."/>
            <person name="Wan P."/>
            <person name="Li L."/>
            <person name="Deng X."/>
            <person name="Kuang T."/>
            <person name="Xiang C."/>
            <person name="Zhu J.K."/>
            <person name="Oliver M.J."/>
            <person name="He Y."/>
        </authorList>
    </citation>
    <scope>NUCLEOTIDE SEQUENCE [LARGE SCALE GENOMIC DNA]</scope>
    <source>
        <strain evidence="3">cv. XS01</strain>
    </source>
</reference>
<accession>A0A2Z7CPK5</accession>
<protein>
    <submittedName>
        <fullName evidence="2">Uncharacterized protein</fullName>
    </submittedName>
</protein>
<evidence type="ECO:0000313" key="3">
    <source>
        <dbReference type="Proteomes" id="UP000250235"/>
    </source>
</evidence>
<name>A0A2Z7CPK5_9LAMI</name>
<sequence length="309" mass="35057">MPVSLDLFHSIFSTFGRSLVHIFIFNLDYIGSQTFFMFETVGGGCTLSSGLSKIKIGGTHHALQLECGSLGLFDETIDPRLRIAFRTGKKIELAEVRALQNGADRRLVKDPWVRPSRKRVVPDSRGTPQRMVSPRSTDRRSSPKPRQYHVLSLASAFHLREERSRTSESKLHEKIAMLHEELLKKQKESDEKSKSCDILRLELEEKSKTMGKTLLTSTGEKTIEGYRASSAFRDEVLQQALTIHDQIVVDCRHQFRETKLVSEDIVRMIEPSVPEPGEETNEDLLGTFGKILGDIDDDEMIKALRQHPI</sequence>
<feature type="region of interest" description="Disordered" evidence="1">
    <location>
        <begin position="117"/>
        <end position="147"/>
    </location>
</feature>
<dbReference type="Proteomes" id="UP000250235">
    <property type="component" value="Unassembled WGS sequence"/>
</dbReference>
<dbReference type="AlphaFoldDB" id="A0A2Z7CPK5"/>
<gene>
    <name evidence="2" type="ORF">F511_19248</name>
</gene>
<proteinExistence type="predicted"/>
<organism evidence="2 3">
    <name type="scientific">Dorcoceras hygrometricum</name>
    <dbReference type="NCBI Taxonomy" id="472368"/>
    <lineage>
        <taxon>Eukaryota</taxon>
        <taxon>Viridiplantae</taxon>
        <taxon>Streptophyta</taxon>
        <taxon>Embryophyta</taxon>
        <taxon>Tracheophyta</taxon>
        <taxon>Spermatophyta</taxon>
        <taxon>Magnoliopsida</taxon>
        <taxon>eudicotyledons</taxon>
        <taxon>Gunneridae</taxon>
        <taxon>Pentapetalae</taxon>
        <taxon>asterids</taxon>
        <taxon>lamiids</taxon>
        <taxon>Lamiales</taxon>
        <taxon>Gesneriaceae</taxon>
        <taxon>Didymocarpoideae</taxon>
        <taxon>Trichosporeae</taxon>
        <taxon>Loxocarpinae</taxon>
        <taxon>Dorcoceras</taxon>
    </lineage>
</organism>
<evidence type="ECO:0000256" key="1">
    <source>
        <dbReference type="SAM" id="MobiDB-lite"/>
    </source>
</evidence>
<dbReference type="EMBL" id="KQ993824">
    <property type="protein sequence ID" value="KZV48708.1"/>
    <property type="molecule type" value="Genomic_DNA"/>
</dbReference>
<keyword evidence="3" id="KW-1185">Reference proteome</keyword>
<evidence type="ECO:0000313" key="2">
    <source>
        <dbReference type="EMBL" id="KZV48708.1"/>
    </source>
</evidence>